<protein>
    <submittedName>
        <fullName evidence="2">Uncharacterized protein</fullName>
    </submittedName>
</protein>
<dbReference type="Proteomes" id="UP000001610">
    <property type="component" value="Unassembled WGS sequence"/>
</dbReference>
<gene>
    <name evidence="2" type="ORF">CCM_00793</name>
</gene>
<dbReference type="AlphaFoldDB" id="G3J634"/>
<dbReference type="KEGG" id="cmt:CCM_00793"/>
<dbReference type="RefSeq" id="XP_006666015.1">
    <property type="nucleotide sequence ID" value="XM_006665952.1"/>
</dbReference>
<feature type="region of interest" description="Disordered" evidence="1">
    <location>
        <begin position="1"/>
        <end position="23"/>
    </location>
</feature>
<organism evidence="2 3">
    <name type="scientific">Cordyceps militaris (strain CM01)</name>
    <name type="common">Caterpillar fungus</name>
    <dbReference type="NCBI Taxonomy" id="983644"/>
    <lineage>
        <taxon>Eukaryota</taxon>
        <taxon>Fungi</taxon>
        <taxon>Dikarya</taxon>
        <taxon>Ascomycota</taxon>
        <taxon>Pezizomycotina</taxon>
        <taxon>Sordariomycetes</taxon>
        <taxon>Hypocreomycetidae</taxon>
        <taxon>Hypocreales</taxon>
        <taxon>Cordycipitaceae</taxon>
        <taxon>Cordyceps</taxon>
    </lineage>
</organism>
<dbReference type="VEuPathDB" id="FungiDB:CCM_00793"/>
<dbReference type="HOGENOM" id="CLU_1184950_0_0_1"/>
<dbReference type="eggNOG" id="ENOG502RPZK">
    <property type="taxonomic scope" value="Eukaryota"/>
</dbReference>
<name>G3J634_CORMM</name>
<dbReference type="InParanoid" id="G3J634"/>
<evidence type="ECO:0000256" key="1">
    <source>
        <dbReference type="SAM" id="MobiDB-lite"/>
    </source>
</evidence>
<dbReference type="EMBL" id="JH126399">
    <property type="protein sequence ID" value="EGX96138.1"/>
    <property type="molecule type" value="Genomic_DNA"/>
</dbReference>
<reference evidence="2 3" key="1">
    <citation type="journal article" date="2011" name="Genome Biol.">
        <title>Genome sequence of the insect pathogenic fungus Cordyceps militaris, a valued traditional Chinese medicine.</title>
        <authorList>
            <person name="Zheng P."/>
            <person name="Xia Y."/>
            <person name="Xiao G."/>
            <person name="Xiong C."/>
            <person name="Hu X."/>
            <person name="Zhang S."/>
            <person name="Zheng H."/>
            <person name="Huang Y."/>
            <person name="Zhou Y."/>
            <person name="Wang S."/>
            <person name="Zhao G.P."/>
            <person name="Liu X."/>
            <person name="St Leger R.J."/>
            <person name="Wang C."/>
        </authorList>
    </citation>
    <scope>NUCLEOTIDE SEQUENCE [LARGE SCALE GENOMIC DNA]</scope>
    <source>
        <strain evidence="2 3">CM01</strain>
    </source>
</reference>
<evidence type="ECO:0000313" key="3">
    <source>
        <dbReference type="Proteomes" id="UP000001610"/>
    </source>
</evidence>
<dbReference type="GeneID" id="18162827"/>
<dbReference type="OrthoDB" id="4868966at2759"/>
<proteinExistence type="predicted"/>
<sequence length="234" mass="25084">MLCDLSPDEPSAGDDASRGGNKVPVSHAPAVGTYCQSLRFSAAYLLGSRINCHGKIMVGKDLDNGTSAASYCILAQRAESELNTRKLWSRPIPSLKATISDNKHHKPEFHTIYTSTQPLTPLTMKFALVSLLPLLVAANTVGDRDVTAMKKELDTVDIKSLPSDAKISNLEDPNVANIGHSKAGVSAAAGCAPGYPLYCYRYGWCCPSYSPSCCPRSCCLPGTRFCGTDGNCYR</sequence>
<evidence type="ECO:0000313" key="2">
    <source>
        <dbReference type="EMBL" id="EGX96138.1"/>
    </source>
</evidence>
<keyword evidence="3" id="KW-1185">Reference proteome</keyword>
<accession>G3J634</accession>